<accession>A0ABU7CEE4</accession>
<evidence type="ECO:0000256" key="1">
    <source>
        <dbReference type="SAM" id="MobiDB-lite"/>
    </source>
</evidence>
<keyword evidence="3" id="KW-1185">Reference proteome</keyword>
<dbReference type="EMBL" id="JAHUTI010089895">
    <property type="protein sequence ID" value="MED6261321.1"/>
    <property type="molecule type" value="Genomic_DNA"/>
</dbReference>
<gene>
    <name evidence="2" type="ORF">ATANTOWER_003581</name>
</gene>
<proteinExistence type="predicted"/>
<dbReference type="Proteomes" id="UP001345963">
    <property type="component" value="Unassembled WGS sequence"/>
</dbReference>
<organism evidence="2 3">
    <name type="scientific">Ataeniobius toweri</name>
    <dbReference type="NCBI Taxonomy" id="208326"/>
    <lineage>
        <taxon>Eukaryota</taxon>
        <taxon>Metazoa</taxon>
        <taxon>Chordata</taxon>
        <taxon>Craniata</taxon>
        <taxon>Vertebrata</taxon>
        <taxon>Euteleostomi</taxon>
        <taxon>Actinopterygii</taxon>
        <taxon>Neopterygii</taxon>
        <taxon>Teleostei</taxon>
        <taxon>Neoteleostei</taxon>
        <taxon>Acanthomorphata</taxon>
        <taxon>Ovalentaria</taxon>
        <taxon>Atherinomorphae</taxon>
        <taxon>Cyprinodontiformes</taxon>
        <taxon>Goodeidae</taxon>
        <taxon>Ataeniobius</taxon>
    </lineage>
</organism>
<sequence length="143" mass="16215">MSACFLRATLRQASVPKPRRSSRESPFHTKLHPSCSRASSWEHLTLAHLPIHPPKPPTRTQRSYPRNTSGTKESHHSVPHSLPTSATVEKTYCSPASLQPRHPCTSYVSWTCIFKTLTTCRQLYVRLQRCNNGSCPLYLICLM</sequence>
<name>A0ABU7CEE4_9TELE</name>
<feature type="region of interest" description="Disordered" evidence="1">
    <location>
        <begin position="49"/>
        <end position="83"/>
    </location>
</feature>
<evidence type="ECO:0000313" key="2">
    <source>
        <dbReference type="EMBL" id="MED6261321.1"/>
    </source>
</evidence>
<evidence type="ECO:0000313" key="3">
    <source>
        <dbReference type="Proteomes" id="UP001345963"/>
    </source>
</evidence>
<feature type="compositionally biased region" description="Polar residues" evidence="1">
    <location>
        <begin position="58"/>
        <end position="71"/>
    </location>
</feature>
<feature type="region of interest" description="Disordered" evidence="1">
    <location>
        <begin position="13"/>
        <end position="33"/>
    </location>
</feature>
<protein>
    <submittedName>
        <fullName evidence="2">Uncharacterized protein</fullName>
    </submittedName>
</protein>
<comment type="caution">
    <text evidence="2">The sequence shown here is derived from an EMBL/GenBank/DDBJ whole genome shotgun (WGS) entry which is preliminary data.</text>
</comment>
<reference evidence="2 3" key="1">
    <citation type="submission" date="2021-07" db="EMBL/GenBank/DDBJ databases">
        <authorList>
            <person name="Palmer J.M."/>
        </authorList>
    </citation>
    <scope>NUCLEOTIDE SEQUENCE [LARGE SCALE GENOMIC DNA]</scope>
    <source>
        <strain evidence="2 3">AT_MEX2019</strain>
        <tissue evidence="2">Muscle</tissue>
    </source>
</reference>